<dbReference type="Gene3D" id="1.10.340.70">
    <property type="match status" value="1"/>
</dbReference>
<dbReference type="Proteomes" id="UP000765509">
    <property type="component" value="Unassembled WGS sequence"/>
</dbReference>
<reference evidence="2" key="1">
    <citation type="submission" date="2021-03" db="EMBL/GenBank/DDBJ databases">
        <title>Draft genome sequence of rust myrtle Austropuccinia psidii MF-1, a brazilian biotype.</title>
        <authorList>
            <person name="Quecine M.C."/>
            <person name="Pachon D.M.R."/>
            <person name="Bonatelli M.L."/>
            <person name="Correr F.H."/>
            <person name="Franceschini L.M."/>
            <person name="Leite T.F."/>
            <person name="Margarido G.R.A."/>
            <person name="Almeida C.A."/>
            <person name="Ferrarezi J.A."/>
            <person name="Labate C.A."/>
        </authorList>
    </citation>
    <scope>NUCLEOTIDE SEQUENCE</scope>
    <source>
        <strain evidence="2">MF-1</strain>
    </source>
</reference>
<evidence type="ECO:0000259" key="1">
    <source>
        <dbReference type="Pfam" id="PF17921"/>
    </source>
</evidence>
<dbReference type="EMBL" id="AVOT02056949">
    <property type="protein sequence ID" value="MBW0551162.1"/>
    <property type="molecule type" value="Genomic_DNA"/>
</dbReference>
<evidence type="ECO:0000313" key="2">
    <source>
        <dbReference type="EMBL" id="MBW0551162.1"/>
    </source>
</evidence>
<dbReference type="OrthoDB" id="2513165at2759"/>
<sequence>MKDCKDPSLSSKLDETWNKEYDEGRFHLLYGILYRRTKHTCVLALAVGNLINTILHEYHASVAAGHLSEGRTLEMVKTCSWRPNWKEYVSESCQTCD</sequence>
<dbReference type="Pfam" id="PF17921">
    <property type="entry name" value="Integrase_H2C2"/>
    <property type="match status" value="1"/>
</dbReference>
<gene>
    <name evidence="2" type="ORF">O181_090877</name>
</gene>
<proteinExistence type="predicted"/>
<name>A0A9Q3IWE8_9BASI</name>
<keyword evidence="3" id="KW-1185">Reference proteome</keyword>
<comment type="caution">
    <text evidence="2">The sequence shown here is derived from an EMBL/GenBank/DDBJ whole genome shotgun (WGS) entry which is preliminary data.</text>
</comment>
<evidence type="ECO:0000313" key="3">
    <source>
        <dbReference type="Proteomes" id="UP000765509"/>
    </source>
</evidence>
<accession>A0A9Q3IWE8</accession>
<dbReference type="InterPro" id="IPR041588">
    <property type="entry name" value="Integrase_H2C2"/>
</dbReference>
<organism evidence="2 3">
    <name type="scientific">Austropuccinia psidii MF-1</name>
    <dbReference type="NCBI Taxonomy" id="1389203"/>
    <lineage>
        <taxon>Eukaryota</taxon>
        <taxon>Fungi</taxon>
        <taxon>Dikarya</taxon>
        <taxon>Basidiomycota</taxon>
        <taxon>Pucciniomycotina</taxon>
        <taxon>Pucciniomycetes</taxon>
        <taxon>Pucciniales</taxon>
        <taxon>Sphaerophragmiaceae</taxon>
        <taxon>Austropuccinia</taxon>
    </lineage>
</organism>
<protein>
    <recommendedName>
        <fullName evidence="1">Integrase zinc-binding domain-containing protein</fullName>
    </recommendedName>
</protein>
<feature type="domain" description="Integrase zinc-binding" evidence="1">
    <location>
        <begin position="49"/>
        <end position="97"/>
    </location>
</feature>
<dbReference type="AlphaFoldDB" id="A0A9Q3IWE8"/>